<name>A0A645IJK0_9ZZZZ</name>
<comment type="caution">
    <text evidence="2">The sequence shown here is derived from an EMBL/GenBank/DDBJ whole genome shotgun (WGS) entry which is preliminary data.</text>
</comment>
<proteinExistence type="predicted"/>
<gene>
    <name evidence="2" type="ORF">SDC9_195105</name>
</gene>
<dbReference type="EMBL" id="VSSQ01109045">
    <property type="protein sequence ID" value="MPN47503.1"/>
    <property type="molecule type" value="Genomic_DNA"/>
</dbReference>
<reference evidence="2" key="1">
    <citation type="submission" date="2019-08" db="EMBL/GenBank/DDBJ databases">
        <authorList>
            <person name="Kucharzyk K."/>
            <person name="Murdoch R.W."/>
            <person name="Higgins S."/>
            <person name="Loffler F."/>
        </authorList>
    </citation>
    <scope>NUCLEOTIDE SEQUENCE</scope>
</reference>
<dbReference type="AlphaFoldDB" id="A0A645IJK0"/>
<accession>A0A645IJK0</accession>
<sequence length="70" mass="7120">MAVQLDGGNGAGMNDLMDFPPDNLQQNQNPGAFDGAAGRTGAGAAEHQKHQQHAGKLRPLVKIDAGKAGG</sequence>
<evidence type="ECO:0000256" key="1">
    <source>
        <dbReference type="SAM" id="MobiDB-lite"/>
    </source>
</evidence>
<protein>
    <submittedName>
        <fullName evidence="2">Uncharacterized protein</fullName>
    </submittedName>
</protein>
<evidence type="ECO:0000313" key="2">
    <source>
        <dbReference type="EMBL" id="MPN47503.1"/>
    </source>
</evidence>
<organism evidence="2">
    <name type="scientific">bioreactor metagenome</name>
    <dbReference type="NCBI Taxonomy" id="1076179"/>
    <lineage>
        <taxon>unclassified sequences</taxon>
        <taxon>metagenomes</taxon>
        <taxon>ecological metagenomes</taxon>
    </lineage>
</organism>
<feature type="compositionally biased region" description="Low complexity" evidence="1">
    <location>
        <begin position="31"/>
        <end position="45"/>
    </location>
</feature>
<feature type="region of interest" description="Disordered" evidence="1">
    <location>
        <begin position="1"/>
        <end position="70"/>
    </location>
</feature>